<evidence type="ECO:0000313" key="2">
    <source>
        <dbReference type="Proteomes" id="UP000258888"/>
    </source>
</evidence>
<evidence type="ECO:0000313" key="1">
    <source>
        <dbReference type="EMBL" id="RFD75380.1"/>
    </source>
</evidence>
<proteinExistence type="predicted"/>
<keyword evidence="2" id="KW-1185">Reference proteome</keyword>
<name>A0A3E1IQZ0_GARVA</name>
<dbReference type="EMBL" id="LSLH01000001">
    <property type="protein sequence ID" value="RFD75380.1"/>
    <property type="molecule type" value="Genomic_DNA"/>
</dbReference>
<sequence>MVASFESAEVESAEYLKNAAQSAANLTALWPLTEARHLDNDAKYAENLEVRSMRAIARMLTNLDVTVPDAEFVYEGADEIPGRPQEIVDALLAAADAYDEMDSCYEPNYDEAEAEILENDVNNNVNNIETIFNKLASHSSADADAINSAADTLGVQGNWVAEDLQNAIGYAKKQSFEYRESVESQKIILVLCILIKLVAKTSDIKETLPVFLYINEVCECAGVPRMMFKDTQWCELVDYVRNSQVDCNESNESNESNENSISALINFASPLLAAEWQKHREDVLWDPEVAKKLAKEEDDRKSREALAAKFAHVEGNKESTQALD</sequence>
<organism evidence="1 2">
    <name type="scientific">Gardnerella vaginalis</name>
    <dbReference type="NCBI Taxonomy" id="2702"/>
    <lineage>
        <taxon>Bacteria</taxon>
        <taxon>Bacillati</taxon>
        <taxon>Actinomycetota</taxon>
        <taxon>Actinomycetes</taxon>
        <taxon>Bifidobacteriales</taxon>
        <taxon>Bifidobacteriaceae</taxon>
        <taxon>Gardnerella</taxon>
    </lineage>
</organism>
<protein>
    <submittedName>
        <fullName evidence="1">Uncharacterized protein</fullName>
    </submittedName>
</protein>
<dbReference type="RefSeq" id="WP_116794363.1">
    <property type="nucleotide sequence ID" value="NZ_LSLH01000001.1"/>
</dbReference>
<dbReference type="Proteomes" id="UP000258888">
    <property type="component" value="Unassembled WGS sequence"/>
</dbReference>
<dbReference type="AlphaFoldDB" id="A0A3E1IQZ0"/>
<reference evidence="1 2" key="1">
    <citation type="submission" date="2016-02" db="EMBL/GenBank/DDBJ databases">
        <title>Gardnerella vaginalis Subgroups Defined by cpn60 Sequencing and Sialidase Activity in Isolates from Canada, Belgium and Kenya.</title>
        <authorList>
            <person name="Schellenberg J."/>
            <person name="Paramel Jayaprakash T."/>
            <person name="Withana Gamage N."/>
            <person name="Patterson M.H."/>
            <person name="Vaneechoutte M."/>
            <person name="Hill J.E."/>
        </authorList>
    </citation>
    <scope>NUCLEOTIDE SEQUENCE [LARGE SCALE GENOMIC DNA]</scope>
    <source>
        <strain evidence="1 2">N160</strain>
    </source>
</reference>
<accession>A0A3E1IQZ0</accession>
<gene>
    <name evidence="1" type="ORF">AXE76_04255</name>
</gene>
<comment type="caution">
    <text evidence="1">The sequence shown here is derived from an EMBL/GenBank/DDBJ whole genome shotgun (WGS) entry which is preliminary data.</text>
</comment>